<gene>
    <name evidence="12" type="ORF">ENG63_08910</name>
</gene>
<dbReference type="InterPro" id="IPR029044">
    <property type="entry name" value="Nucleotide-diphossugar_trans"/>
</dbReference>
<dbReference type="EMBL" id="DRBS01000326">
    <property type="protein sequence ID" value="HDD44959.1"/>
    <property type="molecule type" value="Genomic_DNA"/>
</dbReference>
<dbReference type="EC" id="2.7.7.9" evidence="2"/>
<dbReference type="AlphaFoldDB" id="A0A7C0U3M1"/>
<evidence type="ECO:0000256" key="7">
    <source>
        <dbReference type="ARBA" id="ARBA00031959"/>
    </source>
</evidence>
<evidence type="ECO:0000256" key="3">
    <source>
        <dbReference type="ARBA" id="ARBA00019048"/>
    </source>
</evidence>
<dbReference type="SUPFAM" id="SSF53448">
    <property type="entry name" value="Nucleotide-diphospho-sugar transferases"/>
    <property type="match status" value="1"/>
</dbReference>
<comment type="caution">
    <text evidence="12">The sequence shown here is derived from an EMBL/GenBank/DDBJ whole genome shotgun (WGS) entry which is preliminary data.</text>
</comment>
<evidence type="ECO:0000259" key="11">
    <source>
        <dbReference type="Pfam" id="PF00483"/>
    </source>
</evidence>
<evidence type="ECO:0000256" key="1">
    <source>
        <dbReference type="ARBA" id="ARBA00006890"/>
    </source>
</evidence>
<comment type="catalytic activity">
    <reaction evidence="9">
        <text>alpha-D-glucose 1-phosphate + UTP + H(+) = UDP-alpha-D-glucose + diphosphate</text>
        <dbReference type="Rhea" id="RHEA:19889"/>
        <dbReference type="ChEBI" id="CHEBI:15378"/>
        <dbReference type="ChEBI" id="CHEBI:33019"/>
        <dbReference type="ChEBI" id="CHEBI:46398"/>
        <dbReference type="ChEBI" id="CHEBI:58601"/>
        <dbReference type="ChEBI" id="CHEBI:58885"/>
        <dbReference type="EC" id="2.7.7.9"/>
    </reaction>
</comment>
<dbReference type="Proteomes" id="UP000886289">
    <property type="component" value="Unassembled WGS sequence"/>
</dbReference>
<feature type="domain" description="Nucleotidyl transferase" evidence="11">
    <location>
        <begin position="26"/>
        <end position="240"/>
    </location>
</feature>
<keyword evidence="5" id="KW-0548">Nucleotidyltransferase</keyword>
<comment type="similarity">
    <text evidence="1">Belongs to the UDPGP type 2 family.</text>
</comment>
<evidence type="ECO:0000313" key="12">
    <source>
        <dbReference type="EMBL" id="HDD44959.1"/>
    </source>
</evidence>
<dbReference type="InterPro" id="IPR005835">
    <property type="entry name" value="NTP_transferase_dom"/>
</dbReference>
<organism evidence="12">
    <name type="scientific">Desulfofervidus auxilii</name>
    <dbReference type="NCBI Taxonomy" id="1621989"/>
    <lineage>
        <taxon>Bacteria</taxon>
        <taxon>Pseudomonadati</taxon>
        <taxon>Thermodesulfobacteriota</taxon>
        <taxon>Candidatus Desulfofervidia</taxon>
        <taxon>Candidatus Desulfofervidales</taxon>
        <taxon>Candidatus Desulfofervidaceae</taxon>
        <taxon>Candidatus Desulfofervidus</taxon>
    </lineage>
</organism>
<name>A0A7C0U3M1_DESA2</name>
<protein>
    <recommendedName>
        <fullName evidence="3">UTP--glucose-1-phosphate uridylyltransferase</fullName>
        <ecNumber evidence="2">2.7.7.9</ecNumber>
    </recommendedName>
    <alternativeName>
        <fullName evidence="6">Alpha-D-glucosyl-1-phosphate uridylyltransferase</fullName>
    </alternativeName>
    <alternativeName>
        <fullName evidence="7">UDP-glucose pyrophosphorylase</fullName>
    </alternativeName>
    <alternativeName>
        <fullName evidence="8">Uridine diphosphoglucose pyrophosphorylase</fullName>
    </alternativeName>
</protein>
<keyword evidence="10" id="KW-0472">Membrane</keyword>
<keyword evidence="10" id="KW-0812">Transmembrane</keyword>
<dbReference type="InterPro" id="IPR005771">
    <property type="entry name" value="GalU_uridylyltTrfase_bac/arc"/>
</dbReference>
<dbReference type="PANTHER" id="PTHR43197">
    <property type="entry name" value="UTP--GLUCOSE-1-PHOSPHATE URIDYLYLTRANSFERASE"/>
    <property type="match status" value="1"/>
</dbReference>
<evidence type="ECO:0000256" key="2">
    <source>
        <dbReference type="ARBA" id="ARBA00012415"/>
    </source>
</evidence>
<evidence type="ECO:0000256" key="5">
    <source>
        <dbReference type="ARBA" id="ARBA00022695"/>
    </source>
</evidence>
<evidence type="ECO:0000256" key="8">
    <source>
        <dbReference type="ARBA" id="ARBA00032341"/>
    </source>
</evidence>
<evidence type="ECO:0000256" key="10">
    <source>
        <dbReference type="SAM" id="Phobius"/>
    </source>
</evidence>
<dbReference type="Pfam" id="PF00483">
    <property type="entry name" value="NTP_transferase"/>
    <property type="match status" value="1"/>
</dbReference>
<evidence type="ECO:0000256" key="9">
    <source>
        <dbReference type="ARBA" id="ARBA00048128"/>
    </source>
</evidence>
<dbReference type="GO" id="GO:0006011">
    <property type="term" value="P:UDP-alpha-D-glucose metabolic process"/>
    <property type="evidence" value="ECO:0007669"/>
    <property type="project" value="InterPro"/>
</dbReference>
<feature type="transmembrane region" description="Helical" evidence="10">
    <location>
        <begin position="12"/>
        <end position="30"/>
    </location>
</feature>
<dbReference type="Gene3D" id="3.90.550.10">
    <property type="entry name" value="Spore Coat Polysaccharide Biosynthesis Protein SpsA, Chain A"/>
    <property type="match status" value="1"/>
</dbReference>
<dbReference type="PANTHER" id="PTHR43197:SF1">
    <property type="entry name" value="UTP--GLUCOSE-1-PHOSPHATE URIDYLYLTRANSFERASE"/>
    <property type="match status" value="1"/>
</dbReference>
<dbReference type="GO" id="GO:0003983">
    <property type="term" value="F:UTP:glucose-1-phosphate uridylyltransferase activity"/>
    <property type="evidence" value="ECO:0007669"/>
    <property type="project" value="UniProtKB-EC"/>
</dbReference>
<evidence type="ECO:0000256" key="6">
    <source>
        <dbReference type="ARBA" id="ARBA00031455"/>
    </source>
</evidence>
<reference evidence="12" key="1">
    <citation type="journal article" date="2020" name="mSystems">
        <title>Genome- and Community-Level Interaction Insights into Carbon Utilization and Element Cycling Functions of Hydrothermarchaeota in Hydrothermal Sediment.</title>
        <authorList>
            <person name="Zhou Z."/>
            <person name="Liu Y."/>
            <person name="Xu W."/>
            <person name="Pan J."/>
            <person name="Luo Z.H."/>
            <person name="Li M."/>
        </authorList>
    </citation>
    <scope>NUCLEOTIDE SEQUENCE [LARGE SCALE GENOMIC DNA]</scope>
    <source>
        <strain evidence="12">HyVt-233</strain>
    </source>
</reference>
<sequence>MSFLSIQRHLNFIKFYGAAMIAVLPCAGYGTRMGRLTKVIPKELLPFGEKLLLDFILEELMENNIEEIYVVIRRGKEIIKEYLLDNYPHLTFHFVYQNNPKGVAHAYLQLKGLVKETFLAVLPDHLAFGDITKQILNIYYELLNANKDPFILKTYVTVPKEEALFSTGKRPEEKHIPIRSTGRTIYPPEFLEFISENDYDPYFKEIKERIPEKMFAKKFEVYNFPLQGIVWDIGTLEGYLFYLKKFL</sequence>
<keyword evidence="4" id="KW-0808">Transferase</keyword>
<keyword evidence="10" id="KW-1133">Transmembrane helix</keyword>
<proteinExistence type="inferred from homology"/>
<evidence type="ECO:0000256" key="4">
    <source>
        <dbReference type="ARBA" id="ARBA00022679"/>
    </source>
</evidence>
<accession>A0A7C0U3M1</accession>